<dbReference type="Proteomes" id="UP000217889">
    <property type="component" value="Chromosome"/>
</dbReference>
<evidence type="ECO:0000313" key="4">
    <source>
        <dbReference type="Proteomes" id="UP000217889"/>
    </source>
</evidence>
<dbReference type="InterPro" id="IPR016181">
    <property type="entry name" value="Acyl_CoA_acyltransferase"/>
</dbReference>
<dbReference type="AlphaFoldDB" id="A0A291GU21"/>
<dbReference type="PROSITE" id="PS51186">
    <property type="entry name" value="GNAT"/>
    <property type="match status" value="1"/>
</dbReference>
<organism evidence="3 4">
    <name type="scientific">Brachybacterium ginsengisoli</name>
    <dbReference type="NCBI Taxonomy" id="1331682"/>
    <lineage>
        <taxon>Bacteria</taxon>
        <taxon>Bacillati</taxon>
        <taxon>Actinomycetota</taxon>
        <taxon>Actinomycetes</taxon>
        <taxon>Micrococcales</taxon>
        <taxon>Dermabacteraceae</taxon>
        <taxon>Brachybacterium</taxon>
    </lineage>
</organism>
<dbReference type="InterPro" id="IPR051531">
    <property type="entry name" value="N-acetyltransferase"/>
</dbReference>
<evidence type="ECO:0000259" key="2">
    <source>
        <dbReference type="PROSITE" id="PS51186"/>
    </source>
</evidence>
<evidence type="ECO:0000256" key="1">
    <source>
        <dbReference type="SAM" id="MobiDB-lite"/>
    </source>
</evidence>
<gene>
    <name evidence="3" type="ORF">CFK41_01965</name>
</gene>
<dbReference type="Pfam" id="PF13302">
    <property type="entry name" value="Acetyltransf_3"/>
    <property type="match status" value="1"/>
</dbReference>
<proteinExistence type="predicted"/>
<dbReference type="Gene3D" id="3.40.630.30">
    <property type="match status" value="1"/>
</dbReference>
<feature type="region of interest" description="Disordered" evidence="1">
    <location>
        <begin position="159"/>
        <end position="181"/>
    </location>
</feature>
<feature type="domain" description="N-acetyltransferase" evidence="2">
    <location>
        <begin position="12"/>
        <end position="170"/>
    </location>
</feature>
<dbReference type="PANTHER" id="PTHR43792:SF1">
    <property type="entry name" value="N-ACETYLTRANSFERASE DOMAIN-CONTAINING PROTEIN"/>
    <property type="match status" value="1"/>
</dbReference>
<keyword evidence="4" id="KW-1185">Reference proteome</keyword>
<dbReference type="RefSeq" id="WP_096798159.1">
    <property type="nucleotide sequence ID" value="NZ_CP023564.1"/>
</dbReference>
<protein>
    <submittedName>
        <fullName evidence="3">GNAT family N-acetyltransferase</fullName>
    </submittedName>
</protein>
<dbReference type="InterPro" id="IPR000182">
    <property type="entry name" value="GNAT_dom"/>
</dbReference>
<keyword evidence="3" id="KW-0808">Transferase</keyword>
<name>A0A291GU21_9MICO</name>
<dbReference type="KEGG" id="bgg:CFK41_01965"/>
<dbReference type="PANTHER" id="PTHR43792">
    <property type="entry name" value="GNAT FAMILY, PUTATIVE (AFU_ORTHOLOGUE AFUA_3G00765)-RELATED-RELATED"/>
    <property type="match status" value="1"/>
</dbReference>
<dbReference type="OrthoDB" id="3533156at2"/>
<dbReference type="GO" id="GO:0016747">
    <property type="term" value="F:acyltransferase activity, transferring groups other than amino-acyl groups"/>
    <property type="evidence" value="ECO:0007669"/>
    <property type="project" value="InterPro"/>
</dbReference>
<reference evidence="3 4" key="1">
    <citation type="journal article" date="2014" name="Int. J. Syst. Evol. Microbiol.">
        <title>Brachybacterium ginsengisoli sp. nov., isolated from soil of a ginseng field.</title>
        <authorList>
            <person name="Hoang V.A."/>
            <person name="Kim Y.J."/>
            <person name="Nguyen N.L."/>
            <person name="Yang D.C."/>
        </authorList>
    </citation>
    <scope>NUCLEOTIDE SEQUENCE [LARGE SCALE GENOMIC DNA]</scope>
    <source>
        <strain evidence="3 4">DCY80</strain>
    </source>
</reference>
<accession>A0A291GU21</accession>
<dbReference type="EMBL" id="CP023564">
    <property type="protein sequence ID" value="ATG53680.1"/>
    <property type="molecule type" value="Genomic_DNA"/>
</dbReference>
<sequence length="181" mass="19608">MSLSFPLLGDRLLLRSFEPADLEAAHRVYGDAEVMRYVGEGGPVDRGRSAEMIAEHRAHQARHGFAFWAVIERATGALIGDAGLEVTEHGVELGYTLGRPWWGRGLATEAAQLCLDAAVGPLTLPRLVALADVHNPASARVLEKIGFRRRGTTQAFGRAHHSFEHEPGVTPVAGDPRSTTR</sequence>
<evidence type="ECO:0000313" key="3">
    <source>
        <dbReference type="EMBL" id="ATG53680.1"/>
    </source>
</evidence>
<dbReference type="SUPFAM" id="SSF55729">
    <property type="entry name" value="Acyl-CoA N-acyltransferases (Nat)"/>
    <property type="match status" value="1"/>
</dbReference>